<organism evidence="3 4">
    <name type="scientific">Microtetraspora glauca</name>
    <dbReference type="NCBI Taxonomy" id="1996"/>
    <lineage>
        <taxon>Bacteria</taxon>
        <taxon>Bacillati</taxon>
        <taxon>Actinomycetota</taxon>
        <taxon>Actinomycetes</taxon>
        <taxon>Streptosporangiales</taxon>
        <taxon>Streptosporangiaceae</taxon>
        <taxon>Microtetraspora</taxon>
    </lineage>
</organism>
<reference evidence="3 4" key="1">
    <citation type="submission" date="2024-06" db="EMBL/GenBank/DDBJ databases">
        <title>The Natural Products Discovery Center: Release of the First 8490 Sequenced Strains for Exploring Actinobacteria Biosynthetic Diversity.</title>
        <authorList>
            <person name="Kalkreuter E."/>
            <person name="Kautsar S.A."/>
            <person name="Yang D."/>
            <person name="Bader C.D."/>
            <person name="Teijaro C.N."/>
            <person name="Fluegel L."/>
            <person name="Davis C.M."/>
            <person name="Simpson J.R."/>
            <person name="Lauterbach L."/>
            <person name="Steele A.D."/>
            <person name="Gui C."/>
            <person name="Meng S."/>
            <person name="Li G."/>
            <person name="Viehrig K."/>
            <person name="Ye F."/>
            <person name="Su P."/>
            <person name="Kiefer A.F."/>
            <person name="Nichols A."/>
            <person name="Cepeda A.J."/>
            <person name="Yan W."/>
            <person name="Fan B."/>
            <person name="Jiang Y."/>
            <person name="Adhikari A."/>
            <person name="Zheng C.-J."/>
            <person name="Schuster L."/>
            <person name="Cowan T.M."/>
            <person name="Smanski M.J."/>
            <person name="Chevrette M.G."/>
            <person name="De Carvalho L.P.S."/>
            <person name="Shen B."/>
        </authorList>
    </citation>
    <scope>NUCLEOTIDE SEQUENCE [LARGE SCALE GENOMIC DNA]</scope>
    <source>
        <strain evidence="3 4">NPDC050100</strain>
    </source>
</reference>
<keyword evidence="1" id="KW-1133">Transmembrane helix</keyword>
<comment type="caution">
    <text evidence="3">The sequence shown here is derived from an EMBL/GenBank/DDBJ whole genome shotgun (WGS) entry which is preliminary data.</text>
</comment>
<feature type="transmembrane region" description="Helical" evidence="1">
    <location>
        <begin position="46"/>
        <end position="67"/>
    </location>
</feature>
<gene>
    <name evidence="3" type="ORF">AB0I59_31405</name>
</gene>
<dbReference type="Pfam" id="PF19803">
    <property type="entry name" value="DUF6286"/>
    <property type="match status" value="1"/>
</dbReference>
<sequence length="163" mass="17259">MAIILLAIGVLTAIETISALFGHPAKIVPYSQVADLARAATWQDNAVMACAGALGIIGLVLLLIGLAPGRPRLVPLRSGDPDMIIGMPRRMLARVLGAVAGQVDGVRRVRAKVRGRRVTVHAGSDLRDMSALRDRVEAAVDDELAKLAPVGRYTVRTKVSGPR</sequence>
<name>A0ABV3GNC8_MICGL</name>
<dbReference type="InterPro" id="IPR046253">
    <property type="entry name" value="DUF6286"/>
</dbReference>
<evidence type="ECO:0000313" key="3">
    <source>
        <dbReference type="EMBL" id="MEV0973134.1"/>
    </source>
</evidence>
<keyword evidence="4" id="KW-1185">Reference proteome</keyword>
<dbReference type="RefSeq" id="WP_061258754.1">
    <property type="nucleotide sequence ID" value="NZ_JBFALK010000020.1"/>
</dbReference>
<protein>
    <submittedName>
        <fullName evidence="3">DUF6286 domain-containing protein</fullName>
    </submittedName>
</protein>
<evidence type="ECO:0000313" key="4">
    <source>
        <dbReference type="Proteomes" id="UP001551675"/>
    </source>
</evidence>
<proteinExistence type="predicted"/>
<feature type="domain" description="DUF6286" evidence="2">
    <location>
        <begin position="56"/>
        <end position="159"/>
    </location>
</feature>
<dbReference type="Proteomes" id="UP001551675">
    <property type="component" value="Unassembled WGS sequence"/>
</dbReference>
<dbReference type="EMBL" id="JBFALK010000020">
    <property type="protein sequence ID" value="MEV0973134.1"/>
    <property type="molecule type" value="Genomic_DNA"/>
</dbReference>
<evidence type="ECO:0000259" key="2">
    <source>
        <dbReference type="Pfam" id="PF19803"/>
    </source>
</evidence>
<evidence type="ECO:0000256" key="1">
    <source>
        <dbReference type="SAM" id="Phobius"/>
    </source>
</evidence>
<accession>A0ABV3GNC8</accession>
<keyword evidence="1" id="KW-0812">Transmembrane</keyword>
<keyword evidence="1" id="KW-0472">Membrane</keyword>